<dbReference type="PANTHER" id="PTHR35788:SF1">
    <property type="entry name" value="EXPORTED PROTEIN"/>
    <property type="match status" value="1"/>
</dbReference>
<dbReference type="Pfam" id="PF04294">
    <property type="entry name" value="VanW"/>
    <property type="match status" value="1"/>
</dbReference>
<dbReference type="InterPro" id="IPR007391">
    <property type="entry name" value="Vancomycin_resist_VanW"/>
</dbReference>
<keyword evidence="1" id="KW-0812">Transmembrane</keyword>
<evidence type="ECO:0000313" key="3">
    <source>
        <dbReference type="EMBL" id="MBC5682281.1"/>
    </source>
</evidence>
<feature type="transmembrane region" description="Helical" evidence="1">
    <location>
        <begin position="20"/>
        <end position="40"/>
    </location>
</feature>
<proteinExistence type="predicted"/>
<organism evidence="3 4">
    <name type="scientific">Ruminococcus hominis</name>
    <dbReference type="NCBI Taxonomy" id="2763065"/>
    <lineage>
        <taxon>Bacteria</taxon>
        <taxon>Bacillati</taxon>
        <taxon>Bacillota</taxon>
        <taxon>Clostridia</taxon>
        <taxon>Eubacteriales</taxon>
        <taxon>Oscillospiraceae</taxon>
        <taxon>Ruminococcus</taxon>
    </lineage>
</organism>
<reference evidence="3 4" key="1">
    <citation type="submission" date="2020-08" db="EMBL/GenBank/DDBJ databases">
        <title>Genome public.</title>
        <authorList>
            <person name="Liu C."/>
            <person name="Sun Q."/>
        </authorList>
    </citation>
    <scope>NUCLEOTIDE SEQUENCE [LARGE SCALE GENOMIC DNA]</scope>
    <source>
        <strain evidence="3 4">NSJ-13</strain>
    </source>
</reference>
<protein>
    <submittedName>
        <fullName evidence="3">VanW family protein</fullName>
    </submittedName>
</protein>
<evidence type="ECO:0000256" key="1">
    <source>
        <dbReference type="SAM" id="Phobius"/>
    </source>
</evidence>
<dbReference type="InterPro" id="IPR022029">
    <property type="entry name" value="YoaR-like_PG-bd"/>
</dbReference>
<accession>A0ABR7G651</accession>
<dbReference type="Proteomes" id="UP000631576">
    <property type="component" value="Unassembled WGS sequence"/>
</dbReference>
<dbReference type="PANTHER" id="PTHR35788">
    <property type="entry name" value="EXPORTED PROTEIN-RELATED"/>
    <property type="match status" value="1"/>
</dbReference>
<keyword evidence="1" id="KW-0472">Membrane</keyword>
<feature type="domain" description="YoaR-like putative peptidoglycan binding" evidence="2">
    <location>
        <begin position="100"/>
        <end position="212"/>
    </location>
</feature>
<name>A0ABR7G651_9FIRM</name>
<gene>
    <name evidence="3" type="ORF">H8S40_01570</name>
</gene>
<evidence type="ECO:0000313" key="4">
    <source>
        <dbReference type="Proteomes" id="UP000631576"/>
    </source>
</evidence>
<keyword evidence="4" id="KW-1185">Reference proteome</keyword>
<comment type="caution">
    <text evidence="3">The sequence shown here is derived from an EMBL/GenBank/DDBJ whole genome shotgun (WGS) entry which is preliminary data.</text>
</comment>
<dbReference type="Pfam" id="PF12229">
    <property type="entry name" value="PG_binding_4"/>
    <property type="match status" value="1"/>
</dbReference>
<evidence type="ECO:0000259" key="2">
    <source>
        <dbReference type="Pfam" id="PF12229"/>
    </source>
</evidence>
<sequence>MQQKKRKRRSRRIRRLQRDIYLLGIVLLLILIIMGVVQLVTKSYIHRHDDGKILSGITVGGVDVSGQTKDEAVQTVQGVISQKNNVIFTFKVADDRAFDVEANTLGLQVSKLEDSVQQAVDYGRRGNALKAYKIMKNAKRGKLTHDIPLQYKIDENTAKKVLETAAVSALNEPQNACVTQDALGNVSIEKEKSGEVLNTNKTIENIKKLLKAWDGKNATIQAKIDEDKAKVTAEELKDATDLLGSSTTYYDVNDSGRAQNVESGAKHLNDILLQPGEEQSADEAMRPYTEENGYAKAASFSGNTVEQTMGGGICQVSTTLYQALLYAELDIVERHQHSMLVSYAEPSMDAAIADDVMDLVFKNNQEYPVYIEAIVGGGSLTFNIYGKETRDPNRTVTYVSETLSSEQATGTNYVASDDPIGYINYVSAAHPKISAQLWKVVTENGTEVSREVVNHSEYVSSPETYSVGTASDDANATAKMQQAIGTQDLATINAAIQEIIYGY</sequence>
<dbReference type="EMBL" id="JACOPE010000001">
    <property type="protein sequence ID" value="MBC5682281.1"/>
    <property type="molecule type" value="Genomic_DNA"/>
</dbReference>
<dbReference type="InterPro" id="IPR052913">
    <property type="entry name" value="Glycopeptide_resist_protein"/>
</dbReference>
<keyword evidence="1" id="KW-1133">Transmembrane helix</keyword>
<dbReference type="RefSeq" id="WP_186864382.1">
    <property type="nucleotide sequence ID" value="NZ_JACOPE010000001.1"/>
</dbReference>